<dbReference type="EMBL" id="CAJPDQ010000017">
    <property type="protein sequence ID" value="CAF9921968.1"/>
    <property type="molecule type" value="Genomic_DNA"/>
</dbReference>
<dbReference type="PANTHER" id="PTHR13950">
    <property type="entry name" value="RABCONNECTIN-RELATED"/>
    <property type="match status" value="1"/>
</dbReference>
<accession>A0A8H3IK98</accession>
<proteinExistence type="predicted"/>
<dbReference type="GO" id="GO:0043291">
    <property type="term" value="C:RAVE complex"/>
    <property type="evidence" value="ECO:0007669"/>
    <property type="project" value="TreeGrafter"/>
</dbReference>
<dbReference type="InterPro" id="IPR022033">
    <property type="entry name" value="Rav1p_C"/>
</dbReference>
<dbReference type="Pfam" id="PF12234">
    <property type="entry name" value="Rav1p_C"/>
    <property type="match status" value="1"/>
</dbReference>
<dbReference type="InterPro" id="IPR052208">
    <property type="entry name" value="DmX-like/RAVE_component"/>
</dbReference>
<evidence type="ECO:0000259" key="1">
    <source>
        <dbReference type="Pfam" id="PF12234"/>
    </source>
</evidence>
<dbReference type="SMART" id="SM00320">
    <property type="entry name" value="WD40"/>
    <property type="match status" value="2"/>
</dbReference>
<dbReference type="Gene3D" id="2.130.10.10">
    <property type="entry name" value="YVTN repeat-like/Quinoprotein amine dehydrogenase"/>
    <property type="match status" value="1"/>
</dbReference>
<comment type="caution">
    <text evidence="2">The sequence shown here is derived from an EMBL/GenBank/DDBJ whole genome shotgun (WGS) entry which is preliminary data.</text>
</comment>
<dbReference type="SUPFAM" id="SSF50978">
    <property type="entry name" value="WD40 repeat-like"/>
    <property type="match status" value="1"/>
</dbReference>
<sequence>MRGIFPGKPRATPQALCTTQWNDKHLVIYVSGNALVILDHADHILQTIYQDEAQALDALAVDKHTGKIAVYGSGAVHIYKPYGADWGLPKWSLQFSISGEYVEHSYPVLAWGLSEELLVANTYLKLYQTWESEALIWNTELSSPAIATAFSTDGSLIATVARYDKLVKIWKRRSYGSGNLQFDYSYLRHPTAITSLQWKDQSTEETEIEHVLFTICGDGKVRIWASIDPHGLDYLQLWSEIDIASSIQPRNPTQEFDRFTVFIDGSLFRRAIDATGRFHGMSPIIEHLNDLSKAQSDICMVFDRSGHLCVWVFNIIKSQPPGRREVVNMIYTEDVEVFQGLKTGNRPPEFLSFIDAATGSQSMVIVSDDSINWFEGQLGKILDPTQKDQRFVHKALLTGHEKSIEKINRTAKGRAIISRTADGENIVWQQLDIKDGTALCRHSQITVKSPIIKSCLLRKGDYTATLHTGQITLWKSHLDKATPVVSNTFALDGEPLCLLHLPVSDNAKEQDYLATVSSTMQGIVWVFKRQADIVNGNCHDGAPVLEQFCIFNLGLQDNLSFLIPVDPAGSMPNVSGFLDAFAQDVALSCTNKGTLVTWAAQVDENNAKVQWFPIATIETSIMDPSLASGSSTRKVAVVDAERNGLSIWDTRSSQLEYGRTFAFGDTIQDLDWTSTPTNQSILAIGFPYKIMILAQIRYDYLDLKPAWAVIREIRTRDSTPHPIGDSTWLGSGSLVIGAGNQLFVYDKNITSSDENVKDLVISTKSEEPIDLFDVVALLNGPLPVYHPQFLSQCILAGKLQFVQRALIILHENLKFYTEGDTWDPTLSVDLDKFTCIEAPLSKSRDKSSLGEYLQEETETLTEDLALALNEALAKKSVPFLSNQEQFHLADLVECVATAEKHRRSMDENATRFFLFFRRYMLRKNQHKTAEGMGVTWRETMWAFHSDSQEILTDLVSRHYQGKLQWKHARESSLFMWMNDMSSLKTQFEIIARNEYTKSEDRNPIDCSLYYLALKKKSVLQGLWKMATWHREQAATLRMLGNNFDEPRWKTAALKNAYALMGKRRFEYAAAFFLLAGNVKDAVNICASQMQDIQLAIAVARVHDGDDSPILYELLEEKVLPLAAFEGDRWMASWAFWKLGRRDMAVRSLITPVYTLLDSPGRPSQEAKSYLTTDPALVVLYRQLREKTLQGLIGASQVSPRAEWEFVIQIARLYDRMGCDILALDLVRNWEFLKLPTPKQGKPRPTDIKDPRQLLRRRSSLLVVDMPSPKSPSVTKTHYFNPPPPKIFEEPSANSLLDSFGF</sequence>
<dbReference type="PANTHER" id="PTHR13950:SF9">
    <property type="entry name" value="RABCONNECTIN-3A"/>
    <property type="match status" value="1"/>
</dbReference>
<evidence type="ECO:0000313" key="3">
    <source>
        <dbReference type="Proteomes" id="UP000664169"/>
    </source>
</evidence>
<dbReference type="InterPro" id="IPR001680">
    <property type="entry name" value="WD40_rpt"/>
</dbReference>
<reference evidence="2" key="1">
    <citation type="submission" date="2021-03" db="EMBL/GenBank/DDBJ databases">
        <authorList>
            <person name="Tagirdzhanova G."/>
        </authorList>
    </citation>
    <scope>NUCLEOTIDE SEQUENCE</scope>
</reference>
<feature type="domain" description="RAVE complex protein Rav1 C-terminal" evidence="1">
    <location>
        <begin position="593"/>
        <end position="1225"/>
    </location>
</feature>
<dbReference type="GO" id="GO:0007035">
    <property type="term" value="P:vacuolar acidification"/>
    <property type="evidence" value="ECO:0007669"/>
    <property type="project" value="TreeGrafter"/>
</dbReference>
<protein>
    <recommendedName>
        <fullName evidence="1">RAVE complex protein Rav1 C-terminal domain-containing protein</fullName>
    </recommendedName>
</protein>
<dbReference type="InterPro" id="IPR015943">
    <property type="entry name" value="WD40/YVTN_repeat-like_dom_sf"/>
</dbReference>
<name>A0A8H3IK98_9LECA</name>
<evidence type="ECO:0000313" key="2">
    <source>
        <dbReference type="EMBL" id="CAF9921968.1"/>
    </source>
</evidence>
<dbReference type="OrthoDB" id="342131at2759"/>
<dbReference type="InterPro" id="IPR036322">
    <property type="entry name" value="WD40_repeat_dom_sf"/>
</dbReference>
<gene>
    <name evidence="2" type="ORF">GOMPHAMPRED_002456</name>
</gene>
<keyword evidence="3" id="KW-1185">Reference proteome</keyword>
<organism evidence="2 3">
    <name type="scientific">Gomphillus americanus</name>
    <dbReference type="NCBI Taxonomy" id="1940652"/>
    <lineage>
        <taxon>Eukaryota</taxon>
        <taxon>Fungi</taxon>
        <taxon>Dikarya</taxon>
        <taxon>Ascomycota</taxon>
        <taxon>Pezizomycotina</taxon>
        <taxon>Lecanoromycetes</taxon>
        <taxon>OSLEUM clade</taxon>
        <taxon>Ostropomycetidae</taxon>
        <taxon>Ostropales</taxon>
        <taxon>Graphidaceae</taxon>
        <taxon>Gomphilloideae</taxon>
        <taxon>Gomphillus</taxon>
    </lineage>
</organism>
<dbReference type="Proteomes" id="UP000664169">
    <property type="component" value="Unassembled WGS sequence"/>
</dbReference>